<sequence>LVISGITGIRVGRIIDHHGPRMVMTAGSATGTTGLVVIALAPNLPVFFAGWILAGLAMSATFYQPAFAALTRWWAPDHVRALTIV</sequence>
<dbReference type="InterPro" id="IPR036259">
    <property type="entry name" value="MFS_trans_sf"/>
</dbReference>
<evidence type="ECO:0000313" key="7">
    <source>
        <dbReference type="Proteomes" id="UP000033551"/>
    </source>
</evidence>
<keyword evidence="7" id="KW-1185">Reference proteome</keyword>
<dbReference type="GO" id="GO:0022857">
    <property type="term" value="F:transmembrane transporter activity"/>
    <property type="evidence" value="ECO:0007669"/>
    <property type="project" value="InterPro"/>
</dbReference>
<feature type="non-terminal residue" evidence="6">
    <location>
        <position position="1"/>
    </location>
</feature>
<dbReference type="EMBL" id="JZWV01001823">
    <property type="protein sequence ID" value="KJY15896.1"/>
    <property type="molecule type" value="Genomic_DNA"/>
</dbReference>
<name>A0A0F4I564_9ACTN</name>
<comment type="caution">
    <text evidence="6">The sequence shown here is derived from an EMBL/GenBank/DDBJ whole genome shotgun (WGS) entry which is preliminary data.</text>
</comment>
<evidence type="ECO:0000256" key="1">
    <source>
        <dbReference type="ARBA" id="ARBA00004651"/>
    </source>
</evidence>
<gene>
    <name evidence="6" type="ORF">VR44_40700</name>
</gene>
<dbReference type="Gene3D" id="1.20.1250.20">
    <property type="entry name" value="MFS general substrate transporter like domains"/>
    <property type="match status" value="1"/>
</dbReference>
<evidence type="ECO:0000256" key="3">
    <source>
        <dbReference type="ARBA" id="ARBA00022989"/>
    </source>
</evidence>
<comment type="subcellular location">
    <subcellularLocation>
        <location evidence="1">Cell membrane</location>
        <topology evidence="1">Multi-pass membrane protein</topology>
    </subcellularLocation>
</comment>
<organism evidence="6 7">
    <name type="scientific">Streptomyces katrae</name>
    <dbReference type="NCBI Taxonomy" id="68223"/>
    <lineage>
        <taxon>Bacteria</taxon>
        <taxon>Bacillati</taxon>
        <taxon>Actinomycetota</taxon>
        <taxon>Actinomycetes</taxon>
        <taxon>Kitasatosporales</taxon>
        <taxon>Streptomycetaceae</taxon>
        <taxon>Streptomyces</taxon>
    </lineage>
</organism>
<protein>
    <submittedName>
        <fullName evidence="6">Major facilitator transporter</fullName>
    </submittedName>
</protein>
<keyword evidence="4" id="KW-0472">Membrane</keyword>
<proteinExistence type="predicted"/>
<dbReference type="Pfam" id="PF07690">
    <property type="entry name" value="MFS_1"/>
    <property type="match status" value="1"/>
</dbReference>
<keyword evidence="2" id="KW-0812">Transmembrane</keyword>
<dbReference type="InterPro" id="IPR020846">
    <property type="entry name" value="MFS_dom"/>
</dbReference>
<dbReference type="GO" id="GO:0005886">
    <property type="term" value="C:plasma membrane"/>
    <property type="evidence" value="ECO:0007669"/>
    <property type="project" value="UniProtKB-SubCell"/>
</dbReference>
<accession>A0A0F4I564</accession>
<dbReference type="PROSITE" id="PS50850">
    <property type="entry name" value="MFS"/>
    <property type="match status" value="1"/>
</dbReference>
<keyword evidence="3" id="KW-1133">Transmembrane helix</keyword>
<dbReference type="InterPro" id="IPR011701">
    <property type="entry name" value="MFS"/>
</dbReference>
<evidence type="ECO:0000256" key="4">
    <source>
        <dbReference type="ARBA" id="ARBA00023136"/>
    </source>
</evidence>
<feature type="non-terminal residue" evidence="6">
    <location>
        <position position="85"/>
    </location>
</feature>
<evidence type="ECO:0000313" key="6">
    <source>
        <dbReference type="EMBL" id="KJY15896.1"/>
    </source>
</evidence>
<dbReference type="SUPFAM" id="SSF103473">
    <property type="entry name" value="MFS general substrate transporter"/>
    <property type="match status" value="1"/>
</dbReference>
<evidence type="ECO:0000259" key="5">
    <source>
        <dbReference type="PROSITE" id="PS50850"/>
    </source>
</evidence>
<dbReference type="AlphaFoldDB" id="A0A0F4I564"/>
<reference evidence="6 7" key="1">
    <citation type="submission" date="2015-02" db="EMBL/GenBank/DDBJ databases">
        <authorList>
            <person name="Ju K.-S."/>
            <person name="Doroghazi J.R."/>
            <person name="Metcalf W."/>
        </authorList>
    </citation>
    <scope>NUCLEOTIDE SEQUENCE [LARGE SCALE GENOMIC DNA]</scope>
    <source>
        <strain evidence="6 7">NRRL ISP-5550</strain>
    </source>
</reference>
<dbReference type="Proteomes" id="UP000033551">
    <property type="component" value="Unassembled WGS sequence"/>
</dbReference>
<feature type="domain" description="Major facilitator superfamily (MFS) profile" evidence="5">
    <location>
        <begin position="1"/>
        <end position="85"/>
    </location>
</feature>
<evidence type="ECO:0000256" key="2">
    <source>
        <dbReference type="ARBA" id="ARBA00022692"/>
    </source>
</evidence>